<dbReference type="SMART" id="SM00382">
    <property type="entry name" value="AAA"/>
    <property type="match status" value="1"/>
</dbReference>
<dbReference type="Proteomes" id="UP000787672">
    <property type="component" value="Unassembled WGS sequence"/>
</dbReference>
<dbReference type="InterPro" id="IPR050107">
    <property type="entry name" value="ABC_carbohydrate_import_ATPase"/>
</dbReference>
<dbReference type="CDD" id="cd03216">
    <property type="entry name" value="ABC_Carb_Monos_I"/>
    <property type="match status" value="1"/>
</dbReference>
<evidence type="ECO:0000256" key="1">
    <source>
        <dbReference type="ARBA" id="ARBA00022741"/>
    </source>
</evidence>
<dbReference type="PROSITE" id="PS50893">
    <property type="entry name" value="ABC_TRANSPORTER_2"/>
    <property type="match status" value="1"/>
</dbReference>
<dbReference type="GO" id="GO:0005524">
    <property type="term" value="F:ATP binding"/>
    <property type="evidence" value="ECO:0007669"/>
    <property type="project" value="UniProtKB-KW"/>
</dbReference>
<keyword evidence="1" id="KW-0547">Nucleotide-binding</keyword>
<dbReference type="PANTHER" id="PTHR43790:SF8">
    <property type="entry name" value="SUGAR ABC TRANSPORTER ATP-BINDING PROTEIN"/>
    <property type="match status" value="1"/>
</dbReference>
<protein>
    <submittedName>
        <fullName evidence="4">ATP-binding cassette domain-containing protein</fullName>
    </submittedName>
</protein>
<gene>
    <name evidence="4" type="ORF">KQI82_14230</name>
</gene>
<dbReference type="InterPro" id="IPR003593">
    <property type="entry name" value="AAA+_ATPase"/>
</dbReference>
<sequence length="245" mass="27224">MTLLTLKGIRKHFGPIRALDGVDTEIVSGLITAIVGDNGSGKSTLIKILSGNLEPDGGTIRTREGDYPRLSIRQSIDLGIRTVYQDLSLDNYKNSYENVFLGCEPMRCGVLIDRQAMRRETRRLIDQLEIHIPDLELPVRNLSGGQRQGLAIARALRTPGKILLLDEPTAAMGIRESHNTLELLRRLRGQGMTQVLVSHNLYQVFDVADRVVVMRAGRCIADVMTASSSPEAIHAMILRQESEER</sequence>
<dbReference type="EMBL" id="JAHLQN010000001">
    <property type="protein sequence ID" value="MBU5628066.1"/>
    <property type="molecule type" value="Genomic_DNA"/>
</dbReference>
<keyword evidence="2 4" id="KW-0067">ATP-binding</keyword>
<evidence type="ECO:0000259" key="3">
    <source>
        <dbReference type="PROSITE" id="PS50893"/>
    </source>
</evidence>
<keyword evidence="5" id="KW-1185">Reference proteome</keyword>
<evidence type="ECO:0000256" key="2">
    <source>
        <dbReference type="ARBA" id="ARBA00022840"/>
    </source>
</evidence>
<evidence type="ECO:0000313" key="5">
    <source>
        <dbReference type="Proteomes" id="UP000787672"/>
    </source>
</evidence>
<evidence type="ECO:0000313" key="4">
    <source>
        <dbReference type="EMBL" id="MBU5628066.1"/>
    </source>
</evidence>
<dbReference type="InterPro" id="IPR003439">
    <property type="entry name" value="ABC_transporter-like_ATP-bd"/>
</dbReference>
<dbReference type="RefSeq" id="WP_216633357.1">
    <property type="nucleotide sequence ID" value="NZ_JAHLQN010000001.1"/>
</dbReference>
<dbReference type="PANTHER" id="PTHR43790">
    <property type="entry name" value="CARBOHYDRATE TRANSPORT ATP-BINDING PROTEIN MG119-RELATED"/>
    <property type="match status" value="1"/>
</dbReference>
<feature type="domain" description="ABC transporter" evidence="3">
    <location>
        <begin position="4"/>
        <end position="241"/>
    </location>
</feature>
<organism evidence="4 5">
    <name type="scientific">Dysosmobacter acutus</name>
    <dbReference type="NCBI Taxonomy" id="2841504"/>
    <lineage>
        <taxon>Bacteria</taxon>
        <taxon>Bacillati</taxon>
        <taxon>Bacillota</taxon>
        <taxon>Clostridia</taxon>
        <taxon>Eubacteriales</taxon>
        <taxon>Oscillospiraceae</taxon>
        <taxon>Dysosmobacter</taxon>
    </lineage>
</organism>
<name>A0ABS6FCR3_9FIRM</name>
<comment type="caution">
    <text evidence="4">The sequence shown here is derived from an EMBL/GenBank/DDBJ whole genome shotgun (WGS) entry which is preliminary data.</text>
</comment>
<accession>A0ABS6FCR3</accession>
<dbReference type="Pfam" id="PF00005">
    <property type="entry name" value="ABC_tran"/>
    <property type="match status" value="1"/>
</dbReference>
<reference evidence="4 5" key="1">
    <citation type="submission" date="2021-06" db="EMBL/GenBank/DDBJ databases">
        <authorList>
            <person name="Sun Q."/>
            <person name="Li D."/>
        </authorList>
    </citation>
    <scope>NUCLEOTIDE SEQUENCE [LARGE SCALE GENOMIC DNA]</scope>
    <source>
        <strain evidence="4 5">MSJ-2</strain>
    </source>
</reference>
<proteinExistence type="predicted"/>